<dbReference type="AlphaFoldDB" id="A0A2P2QL30"/>
<evidence type="ECO:0000313" key="1">
    <source>
        <dbReference type="EMBL" id="MBX67688.1"/>
    </source>
</evidence>
<name>A0A2P2QL30_RHIMU</name>
<reference evidence="1" key="1">
    <citation type="submission" date="2018-02" db="EMBL/GenBank/DDBJ databases">
        <title>Rhizophora mucronata_Transcriptome.</title>
        <authorList>
            <person name="Meera S.P."/>
            <person name="Sreeshan A."/>
            <person name="Augustine A."/>
        </authorList>
    </citation>
    <scope>NUCLEOTIDE SEQUENCE</scope>
    <source>
        <tissue evidence="1">Leaf</tissue>
    </source>
</reference>
<accession>A0A2P2QL30</accession>
<dbReference type="EMBL" id="GGEC01087204">
    <property type="protein sequence ID" value="MBX67688.1"/>
    <property type="molecule type" value="Transcribed_RNA"/>
</dbReference>
<sequence>MFDEYHAVTSPIVNRRDVLFMAAAAAASSLPPPLSVGDLSALIGKSRRLFFGGGGREREGEGIRCGEEYSNCMDLRRNRTVFC</sequence>
<protein>
    <submittedName>
        <fullName evidence="1">Uncharacterized protein</fullName>
    </submittedName>
</protein>
<proteinExistence type="predicted"/>
<organism evidence="1">
    <name type="scientific">Rhizophora mucronata</name>
    <name type="common">Asiatic mangrove</name>
    <dbReference type="NCBI Taxonomy" id="61149"/>
    <lineage>
        <taxon>Eukaryota</taxon>
        <taxon>Viridiplantae</taxon>
        <taxon>Streptophyta</taxon>
        <taxon>Embryophyta</taxon>
        <taxon>Tracheophyta</taxon>
        <taxon>Spermatophyta</taxon>
        <taxon>Magnoliopsida</taxon>
        <taxon>eudicotyledons</taxon>
        <taxon>Gunneridae</taxon>
        <taxon>Pentapetalae</taxon>
        <taxon>rosids</taxon>
        <taxon>fabids</taxon>
        <taxon>Malpighiales</taxon>
        <taxon>Rhizophoraceae</taxon>
        <taxon>Rhizophora</taxon>
    </lineage>
</organism>